<dbReference type="Gene3D" id="3.40.50.1820">
    <property type="entry name" value="alpha/beta hydrolase"/>
    <property type="match status" value="1"/>
</dbReference>
<dbReference type="Gene3D" id="2.140.10.30">
    <property type="entry name" value="Dipeptidylpeptidase IV, N-terminal domain"/>
    <property type="match status" value="1"/>
</dbReference>
<accession>A0ABY6UR34</accession>
<dbReference type="PROSITE" id="PS51257">
    <property type="entry name" value="PROKAR_LIPOPROTEIN"/>
    <property type="match status" value="1"/>
</dbReference>
<comment type="caution">
    <text evidence="10">The sequence shown here is derived from an EMBL/GenBank/DDBJ whole genome shotgun (WGS) entry which is preliminary data.</text>
</comment>
<dbReference type="InterPro" id="IPR050278">
    <property type="entry name" value="Serine_Prot_S9B/DPPIV"/>
</dbReference>
<dbReference type="EMBL" id="CABFNS010000851">
    <property type="protein sequence ID" value="VUC32683.1"/>
    <property type="molecule type" value="Genomic_DNA"/>
</dbReference>
<evidence type="ECO:0000313" key="10">
    <source>
        <dbReference type="EMBL" id="VUC32683.1"/>
    </source>
</evidence>
<organism evidence="10 11">
    <name type="scientific">Bionectria ochroleuca</name>
    <name type="common">Gliocladium roseum</name>
    <dbReference type="NCBI Taxonomy" id="29856"/>
    <lineage>
        <taxon>Eukaryota</taxon>
        <taxon>Fungi</taxon>
        <taxon>Dikarya</taxon>
        <taxon>Ascomycota</taxon>
        <taxon>Pezizomycotina</taxon>
        <taxon>Sordariomycetes</taxon>
        <taxon>Hypocreomycetidae</taxon>
        <taxon>Hypocreales</taxon>
        <taxon>Bionectriaceae</taxon>
        <taxon>Clonostachys</taxon>
    </lineage>
</organism>
<evidence type="ECO:0000259" key="9">
    <source>
        <dbReference type="Pfam" id="PF00930"/>
    </source>
</evidence>
<dbReference type="Proteomes" id="UP000766486">
    <property type="component" value="Unassembled WGS sequence"/>
</dbReference>
<evidence type="ECO:0000256" key="2">
    <source>
        <dbReference type="ARBA" id="ARBA00006150"/>
    </source>
</evidence>
<sequence>MRDLGWNEDGCEYRFIFHQRGFGCIGILAFACDSQVRLLLEEKSDTFLDYENFYDRVLKNNPRLLWASERDGYNHLYLIDLKQGLITTGNWNVKTVEHVDEEEGKLWVSAYGFWEIEGPYHLHLLSINFDGTNCRALTEGDGTHIWSWSPRSGEREFFVDSWSRVDQAPQTVIRSTASGEVQLIIDSTSTEDLKKQGWEPPERFAAPGRDGTTLIYGIITKPPNFEMNMKYPVLELIYSGPQGFFTPKSFGGYGTWARGGQVVVQMDGMGTNWRSKSFHDVCYKNLKDAGLPDRISWIKEAAKTRPWMDLTRIGAFGGSAGGDYALSALLHHGYFYKVAVSDSGSHDHRIGDLAWSEQWLGYPVDTSYEDNSNLTHVKKLRDDAKLMLVAGGMDNVVNPASTMRVVTALNRRRKDFEFFFIPEGGHNCGIGGSGYRRVRQFLQQSLGSGRDQKVIKEEVEPNC</sequence>
<keyword evidence="5" id="KW-0031">Aminopeptidase</keyword>
<evidence type="ECO:0000256" key="4">
    <source>
        <dbReference type="ARBA" id="ARBA00014118"/>
    </source>
</evidence>
<comment type="similarity">
    <text evidence="2">Belongs to the peptidase S9B family.</text>
</comment>
<name>A0ABY6UR34_BIOOC</name>
<evidence type="ECO:0000256" key="6">
    <source>
        <dbReference type="ARBA" id="ARBA00022825"/>
    </source>
</evidence>
<evidence type="ECO:0000256" key="1">
    <source>
        <dbReference type="ARBA" id="ARBA00001257"/>
    </source>
</evidence>
<evidence type="ECO:0000256" key="3">
    <source>
        <dbReference type="ARBA" id="ARBA00012062"/>
    </source>
</evidence>
<keyword evidence="6" id="KW-0720">Serine protease</keyword>
<dbReference type="SUPFAM" id="SSF53474">
    <property type="entry name" value="alpha/beta-Hydrolases"/>
    <property type="match status" value="1"/>
</dbReference>
<keyword evidence="11" id="KW-1185">Reference proteome</keyword>
<keyword evidence="7" id="KW-0325">Glycoprotein</keyword>
<comment type="catalytic activity">
    <reaction evidence="1">
        <text>Release of an N-terminal dipeptide, Xaa-Yaa-|-Zaa-, from a polypeptide, preferentially when Yaa is Pro, provided Zaa is neither Pro nor hydroxyproline.</text>
        <dbReference type="EC" id="3.4.14.5"/>
    </reaction>
</comment>
<dbReference type="Pfam" id="PF00930">
    <property type="entry name" value="DPPIV_N"/>
    <property type="match status" value="1"/>
</dbReference>
<dbReference type="SUPFAM" id="SSF82171">
    <property type="entry name" value="DPP6 N-terminal domain-like"/>
    <property type="match status" value="1"/>
</dbReference>
<evidence type="ECO:0000259" key="8">
    <source>
        <dbReference type="Pfam" id="PF00326"/>
    </source>
</evidence>
<dbReference type="InterPro" id="IPR029058">
    <property type="entry name" value="AB_hydrolase_fold"/>
</dbReference>
<proteinExistence type="inferred from homology"/>
<reference evidence="10 11" key="1">
    <citation type="submission" date="2019-06" db="EMBL/GenBank/DDBJ databases">
        <authorList>
            <person name="Broberg M."/>
        </authorList>
    </citation>
    <scope>NUCLEOTIDE SEQUENCE [LARGE SCALE GENOMIC DNA]</scope>
</reference>
<feature type="domain" description="Peptidase S9 prolyl oligopeptidase catalytic" evidence="8">
    <location>
        <begin position="256"/>
        <end position="446"/>
    </location>
</feature>
<dbReference type="PANTHER" id="PTHR11731">
    <property type="entry name" value="PROTEASE FAMILY S9B,C DIPEPTIDYL-PEPTIDASE IV-RELATED"/>
    <property type="match status" value="1"/>
</dbReference>
<dbReference type="EC" id="3.4.14.5" evidence="3"/>
<dbReference type="PANTHER" id="PTHR11731:SF118">
    <property type="entry name" value="BLR1971 PROTEIN"/>
    <property type="match status" value="1"/>
</dbReference>
<evidence type="ECO:0000256" key="5">
    <source>
        <dbReference type="ARBA" id="ARBA00022438"/>
    </source>
</evidence>
<keyword evidence="5" id="KW-0378">Hydrolase</keyword>
<feature type="domain" description="Dipeptidylpeptidase IV N-terminal" evidence="9">
    <location>
        <begin position="3"/>
        <end position="167"/>
    </location>
</feature>
<protein>
    <recommendedName>
        <fullName evidence="4">Probable dipeptidyl-aminopeptidase B</fullName>
        <ecNumber evidence="3">3.4.14.5</ecNumber>
    </recommendedName>
</protein>
<dbReference type="Pfam" id="PF00326">
    <property type="entry name" value="Peptidase_S9"/>
    <property type="match status" value="1"/>
</dbReference>
<dbReference type="InterPro" id="IPR002469">
    <property type="entry name" value="Peptidase_S9B_N"/>
</dbReference>
<keyword evidence="5" id="KW-0645">Protease</keyword>
<evidence type="ECO:0000256" key="7">
    <source>
        <dbReference type="ARBA" id="ARBA00023180"/>
    </source>
</evidence>
<evidence type="ECO:0000313" key="11">
    <source>
        <dbReference type="Proteomes" id="UP000766486"/>
    </source>
</evidence>
<gene>
    <name evidence="10" type="ORF">CLO192961_LOCUS328929</name>
</gene>
<dbReference type="InterPro" id="IPR001375">
    <property type="entry name" value="Peptidase_S9_cat"/>
</dbReference>